<dbReference type="Pfam" id="PF00496">
    <property type="entry name" value="SBP_bac_5"/>
    <property type="match status" value="2"/>
</dbReference>
<keyword evidence="3 5" id="KW-0732">Signal</keyword>
<dbReference type="SUPFAM" id="SSF53850">
    <property type="entry name" value="Periplasmic binding protein-like II"/>
    <property type="match status" value="1"/>
</dbReference>
<dbReference type="Gene3D" id="3.40.190.10">
    <property type="entry name" value="Periplasmic binding protein-like II"/>
    <property type="match status" value="2"/>
</dbReference>
<dbReference type="InterPro" id="IPR039424">
    <property type="entry name" value="SBP_5"/>
</dbReference>
<proteinExistence type="inferred from homology"/>
<name>A0A9D1H7M2_9FIRM</name>
<evidence type="ECO:0000313" key="7">
    <source>
        <dbReference type="EMBL" id="HIT95123.1"/>
    </source>
</evidence>
<reference evidence="7" key="2">
    <citation type="journal article" date="2021" name="PeerJ">
        <title>Extensive microbial diversity within the chicken gut microbiome revealed by metagenomics and culture.</title>
        <authorList>
            <person name="Gilroy R."/>
            <person name="Ravi A."/>
            <person name="Getino M."/>
            <person name="Pursley I."/>
            <person name="Horton D.L."/>
            <person name="Alikhan N.F."/>
            <person name="Baker D."/>
            <person name="Gharbi K."/>
            <person name="Hall N."/>
            <person name="Watson M."/>
            <person name="Adriaenssens E.M."/>
            <person name="Foster-Nyarko E."/>
            <person name="Jarju S."/>
            <person name="Secka A."/>
            <person name="Antonio M."/>
            <person name="Oren A."/>
            <person name="Chaudhuri R.R."/>
            <person name="La Ragione R."/>
            <person name="Hildebrand F."/>
            <person name="Pallen M.J."/>
        </authorList>
    </citation>
    <scope>NUCLEOTIDE SEQUENCE</scope>
    <source>
        <strain evidence="7">ChiBcec7-5410</strain>
    </source>
</reference>
<dbReference type="InterPro" id="IPR000914">
    <property type="entry name" value="SBP_5_dom"/>
</dbReference>
<comment type="similarity">
    <text evidence="1">Belongs to the bacterial solute-binding protein 5 family.</text>
</comment>
<sequence>MQKTSIKRLLASLLAAVVGMSALASCGGGNTTSSSSGESGSSSQAESSDSDSSASGVPLVVAYDTFNQKFNPFYYTVAYDGDVASVCIDTLLTNDRSGEMVLSGIEGETRTYNGTEYTYDGLADCEIDQGEDTTTYTFKLREGVKFADGEELTADDLIFSLYVVLDPTYTGIITLYSEDIVGLQAYRTQTSDELYEKYGAMYDYFEANGDAGEYGEDMLASYDAAVKQAWTDDLQGIVDNVYQNYAADVASYMPEVDTAALDSSEELKIAYAMLMWSFGSYDSGVLTATDSGETFDIAGGSYPTMEDFYEEVTAKYATAADYDAAGESATGSSVTATAKSDFIVNASAEDESSSESGVPNISGIKKVDDYTVSVTTNGFSATTIYKLAGVPLAPMHYYGDESKYDYENNQFGFDFGDLSGVENNLEPMGTGPYQFDKYENRTVYLAANENYWKGAPKIKEMQWKETQESDKTAAVGTGTADMAEPQGSIDTLAEISSYNSNGETTGDKLTTYFYDMLGYGLIGINAHNVNVGGEADSDASKNLRKGFATILAVYRDIAMTSYYGDAAKVIEYSTSASGWAYPSITDPDYKVAYSTDVDGNPIYTDDMTDEERYAAALEAAKGFFMAAGYTWDEATGKFTAAPEGAKMSYEVLIGGGGTGDHPDFLLLEYAREALDSIGITLVINDPSDTNEIWNAKDANTTELWVQSWSLSLDPDPMQIWHSSNVPGLPGSTGSNGANLVDEKMDELIMESRSSSDTEYRKAILKQVYELILDWGVEVPVFQRQNIYVFSSERVNIDTVTP</sequence>
<dbReference type="EMBL" id="DVLW01000221">
    <property type="protein sequence ID" value="HIT95123.1"/>
    <property type="molecule type" value="Genomic_DNA"/>
</dbReference>
<evidence type="ECO:0000256" key="1">
    <source>
        <dbReference type="ARBA" id="ARBA00005695"/>
    </source>
</evidence>
<gene>
    <name evidence="7" type="ORF">IAC43_08045</name>
</gene>
<evidence type="ECO:0000256" key="2">
    <source>
        <dbReference type="ARBA" id="ARBA00022448"/>
    </source>
</evidence>
<feature type="chain" id="PRO_5038339488" description="Solute-binding protein family 5 domain-containing protein" evidence="5">
    <location>
        <begin position="25"/>
        <end position="801"/>
    </location>
</feature>
<dbReference type="Proteomes" id="UP000824160">
    <property type="component" value="Unassembled WGS sequence"/>
</dbReference>
<evidence type="ECO:0000259" key="6">
    <source>
        <dbReference type="Pfam" id="PF00496"/>
    </source>
</evidence>
<dbReference type="GO" id="GO:1904680">
    <property type="term" value="F:peptide transmembrane transporter activity"/>
    <property type="evidence" value="ECO:0007669"/>
    <property type="project" value="TreeGrafter"/>
</dbReference>
<organism evidence="7 8">
    <name type="scientific">Candidatus Faecivivens stercoripullorum</name>
    <dbReference type="NCBI Taxonomy" id="2840805"/>
    <lineage>
        <taxon>Bacteria</taxon>
        <taxon>Bacillati</taxon>
        <taxon>Bacillota</taxon>
        <taxon>Clostridia</taxon>
        <taxon>Eubacteriales</taxon>
        <taxon>Oscillospiraceae</taxon>
        <taxon>Oscillospiraceae incertae sedis</taxon>
        <taxon>Candidatus Faecivivens</taxon>
    </lineage>
</organism>
<dbReference type="Gene3D" id="3.10.105.10">
    <property type="entry name" value="Dipeptide-binding Protein, Domain 3"/>
    <property type="match status" value="1"/>
</dbReference>
<feature type="domain" description="Solute-binding protein family 5" evidence="6">
    <location>
        <begin position="127"/>
        <end position="188"/>
    </location>
</feature>
<keyword evidence="2" id="KW-0813">Transport</keyword>
<reference evidence="7" key="1">
    <citation type="submission" date="2020-10" db="EMBL/GenBank/DDBJ databases">
        <authorList>
            <person name="Gilroy R."/>
        </authorList>
    </citation>
    <scope>NUCLEOTIDE SEQUENCE</scope>
    <source>
        <strain evidence="7">ChiBcec7-5410</strain>
    </source>
</reference>
<accession>A0A9D1H7M2</accession>
<dbReference type="AlphaFoldDB" id="A0A9D1H7M2"/>
<evidence type="ECO:0000256" key="3">
    <source>
        <dbReference type="ARBA" id="ARBA00022729"/>
    </source>
</evidence>
<feature type="domain" description="Solute-binding protein family 5" evidence="6">
    <location>
        <begin position="346"/>
        <end position="719"/>
    </location>
</feature>
<feature type="signal peptide" evidence="5">
    <location>
        <begin position="1"/>
        <end position="24"/>
    </location>
</feature>
<dbReference type="PANTHER" id="PTHR30290">
    <property type="entry name" value="PERIPLASMIC BINDING COMPONENT OF ABC TRANSPORTER"/>
    <property type="match status" value="1"/>
</dbReference>
<feature type="non-terminal residue" evidence="7">
    <location>
        <position position="801"/>
    </location>
</feature>
<evidence type="ECO:0000256" key="5">
    <source>
        <dbReference type="SAM" id="SignalP"/>
    </source>
</evidence>
<feature type="region of interest" description="Disordered" evidence="4">
    <location>
        <begin position="31"/>
        <end position="53"/>
    </location>
</feature>
<evidence type="ECO:0000256" key="4">
    <source>
        <dbReference type="SAM" id="MobiDB-lite"/>
    </source>
</evidence>
<evidence type="ECO:0000313" key="8">
    <source>
        <dbReference type="Proteomes" id="UP000824160"/>
    </source>
</evidence>
<dbReference type="PROSITE" id="PS51257">
    <property type="entry name" value="PROKAR_LIPOPROTEIN"/>
    <property type="match status" value="1"/>
</dbReference>
<comment type="caution">
    <text evidence="7">The sequence shown here is derived from an EMBL/GenBank/DDBJ whole genome shotgun (WGS) entry which is preliminary data.</text>
</comment>
<dbReference type="GO" id="GO:0015833">
    <property type="term" value="P:peptide transport"/>
    <property type="evidence" value="ECO:0007669"/>
    <property type="project" value="TreeGrafter"/>
</dbReference>
<dbReference type="PANTHER" id="PTHR30290:SF9">
    <property type="entry name" value="OLIGOPEPTIDE-BINDING PROTEIN APPA"/>
    <property type="match status" value="1"/>
</dbReference>
<protein>
    <recommendedName>
        <fullName evidence="6">Solute-binding protein family 5 domain-containing protein</fullName>
    </recommendedName>
</protein>